<accession>A0A1T5B1L9</accession>
<dbReference type="InterPro" id="IPR003448">
    <property type="entry name" value="Mopterin_biosynth_MoaE"/>
</dbReference>
<evidence type="ECO:0000256" key="2">
    <source>
        <dbReference type="ARBA" id="ARBA00005426"/>
    </source>
</evidence>
<keyword evidence="13" id="KW-1185">Reference proteome</keyword>
<comment type="catalytic activity">
    <reaction evidence="11">
        <text>2 [molybdopterin-synthase sulfur-carrier protein]-C-terminal-Gly-aminoethanethioate + cyclic pyranopterin phosphate + H2O = molybdopterin + 2 [molybdopterin-synthase sulfur-carrier protein]-C-terminal Gly-Gly + 2 H(+)</text>
        <dbReference type="Rhea" id="RHEA:26333"/>
        <dbReference type="Rhea" id="RHEA-COMP:12202"/>
        <dbReference type="Rhea" id="RHEA-COMP:19907"/>
        <dbReference type="ChEBI" id="CHEBI:15377"/>
        <dbReference type="ChEBI" id="CHEBI:15378"/>
        <dbReference type="ChEBI" id="CHEBI:58698"/>
        <dbReference type="ChEBI" id="CHEBI:59648"/>
        <dbReference type="ChEBI" id="CHEBI:90778"/>
        <dbReference type="ChEBI" id="CHEBI:232372"/>
        <dbReference type="EC" id="2.8.1.12"/>
    </reaction>
</comment>
<name>A0A1T5B1L9_9SPHI</name>
<protein>
    <recommendedName>
        <fullName evidence="4">Molybdopterin synthase catalytic subunit</fullName>
        <ecNumber evidence="3">2.8.1.12</ecNumber>
    </recommendedName>
    <alternativeName>
        <fullName evidence="9">MPT synthase subunit 2</fullName>
    </alternativeName>
    <alternativeName>
        <fullName evidence="7">Molybdenum cofactor biosynthesis protein E</fullName>
    </alternativeName>
    <alternativeName>
        <fullName evidence="8">Molybdopterin-converting factor large subunit</fullName>
    </alternativeName>
    <alternativeName>
        <fullName evidence="10">Molybdopterin-converting factor subunit 2</fullName>
    </alternativeName>
</protein>
<dbReference type="SUPFAM" id="SSF54690">
    <property type="entry name" value="Molybdopterin synthase subunit MoaE"/>
    <property type="match status" value="1"/>
</dbReference>
<dbReference type="AlphaFoldDB" id="A0A1T5B1L9"/>
<dbReference type="STRING" id="623280.SAMN05660226_01252"/>
<dbReference type="EC" id="2.8.1.12" evidence="3"/>
<evidence type="ECO:0000313" key="12">
    <source>
        <dbReference type="EMBL" id="SKB40957.1"/>
    </source>
</evidence>
<comment type="subunit">
    <text evidence="6">Heterotetramer of 2 MoaD subunits and 2 MoaE subunits. Also stable as homodimer. The enzyme changes between these two forms during catalysis.</text>
</comment>
<evidence type="ECO:0000256" key="11">
    <source>
        <dbReference type="ARBA" id="ARBA00049878"/>
    </source>
</evidence>
<dbReference type="GO" id="GO:0030366">
    <property type="term" value="F:molybdopterin synthase activity"/>
    <property type="evidence" value="ECO:0007669"/>
    <property type="project" value="UniProtKB-EC"/>
</dbReference>
<evidence type="ECO:0000313" key="13">
    <source>
        <dbReference type="Proteomes" id="UP000190541"/>
    </source>
</evidence>
<evidence type="ECO:0000256" key="8">
    <source>
        <dbReference type="ARBA" id="ARBA00030407"/>
    </source>
</evidence>
<sequence>MGVTAKPIFVQGAIPATMVAQCVQQYAAETTVGAYSCFIGQVRADVVGGKSVTAIEYTAYTAMVDEHLEAIAVDVCQRYALNGIVVKHSLGTVLAGEICLFVLAAAGHRRPAMDACGELVERIKSELPIWGKEHFAGEEYQWKTNQ</sequence>
<evidence type="ECO:0000256" key="6">
    <source>
        <dbReference type="ARBA" id="ARBA00026066"/>
    </source>
</evidence>
<dbReference type="EMBL" id="FUYS01000002">
    <property type="protein sequence ID" value="SKB40957.1"/>
    <property type="molecule type" value="Genomic_DNA"/>
</dbReference>
<dbReference type="Gene3D" id="3.90.1170.40">
    <property type="entry name" value="Molybdopterin biosynthesis MoaE subunit"/>
    <property type="match status" value="1"/>
</dbReference>
<dbReference type="RefSeq" id="WP_079715920.1">
    <property type="nucleotide sequence ID" value="NZ_FUYS01000002.1"/>
</dbReference>
<evidence type="ECO:0000256" key="1">
    <source>
        <dbReference type="ARBA" id="ARBA00005046"/>
    </source>
</evidence>
<dbReference type="Pfam" id="PF02391">
    <property type="entry name" value="MoaE"/>
    <property type="match status" value="1"/>
</dbReference>
<reference evidence="12 13" key="1">
    <citation type="submission" date="2017-02" db="EMBL/GenBank/DDBJ databases">
        <authorList>
            <person name="Peterson S.W."/>
        </authorList>
    </citation>
    <scope>NUCLEOTIDE SEQUENCE [LARGE SCALE GENOMIC DNA]</scope>
    <source>
        <strain evidence="12 13">DSM 22899</strain>
    </source>
</reference>
<comment type="similarity">
    <text evidence="2">Belongs to the MoaE family.</text>
</comment>
<dbReference type="Proteomes" id="UP000190541">
    <property type="component" value="Unassembled WGS sequence"/>
</dbReference>
<dbReference type="CDD" id="cd00756">
    <property type="entry name" value="MoaE"/>
    <property type="match status" value="1"/>
</dbReference>
<dbReference type="OrthoDB" id="9803224at2"/>
<evidence type="ECO:0000256" key="5">
    <source>
        <dbReference type="ARBA" id="ARBA00023150"/>
    </source>
</evidence>
<evidence type="ECO:0000256" key="4">
    <source>
        <dbReference type="ARBA" id="ARBA00013858"/>
    </source>
</evidence>
<proteinExistence type="inferred from homology"/>
<comment type="pathway">
    <text evidence="1">Cofactor biosynthesis; molybdopterin biosynthesis.</text>
</comment>
<evidence type="ECO:0000256" key="3">
    <source>
        <dbReference type="ARBA" id="ARBA00011950"/>
    </source>
</evidence>
<dbReference type="GO" id="GO:0006777">
    <property type="term" value="P:Mo-molybdopterin cofactor biosynthetic process"/>
    <property type="evidence" value="ECO:0007669"/>
    <property type="project" value="UniProtKB-KW"/>
</dbReference>
<dbReference type="PANTHER" id="PTHR23404">
    <property type="entry name" value="MOLYBDOPTERIN SYNTHASE RELATED"/>
    <property type="match status" value="1"/>
</dbReference>
<keyword evidence="5" id="KW-0501">Molybdenum cofactor biosynthesis</keyword>
<evidence type="ECO:0000256" key="9">
    <source>
        <dbReference type="ARBA" id="ARBA00030781"/>
    </source>
</evidence>
<organism evidence="12 13">
    <name type="scientific">Parapedobacter luteus</name>
    <dbReference type="NCBI Taxonomy" id="623280"/>
    <lineage>
        <taxon>Bacteria</taxon>
        <taxon>Pseudomonadati</taxon>
        <taxon>Bacteroidota</taxon>
        <taxon>Sphingobacteriia</taxon>
        <taxon>Sphingobacteriales</taxon>
        <taxon>Sphingobacteriaceae</taxon>
        <taxon>Parapedobacter</taxon>
    </lineage>
</organism>
<evidence type="ECO:0000256" key="7">
    <source>
        <dbReference type="ARBA" id="ARBA00029745"/>
    </source>
</evidence>
<gene>
    <name evidence="12" type="ORF">SAMN05660226_01252</name>
</gene>
<dbReference type="InterPro" id="IPR036563">
    <property type="entry name" value="MoaE_sf"/>
</dbReference>
<evidence type="ECO:0000256" key="10">
    <source>
        <dbReference type="ARBA" id="ARBA00032474"/>
    </source>
</evidence>